<keyword evidence="3 7" id="KW-1134">Transmembrane beta strand</keyword>
<sequence length="814" mass="89284">MKKRSLFLPGLLCLCLSVLVASLAQAQAPPSNSLSAKGEGKISGLVKDSISGKPVAYATVALMKKNTTQTVDGTRTDGQGQFNFSGVAAGEYTVMCSLLGYAAKTVQSVPVTAQNPTLHLGEIQLTPAVNQLQEVTVVGQKPLIEDKGDRLVYNADQDLTNTGGNAADVLQKVPSLSVDGDGNVQLRGSSNVRVLLNGKASTILATNLADALKQIPSDQIKSVEVMTTPSAKYDAEGTAGIINIITKKNHRQGVSGSAGFTAGTQNNSLFSNTSLRRRQLGINVNLNTFHYAVPRGYGMYRAERTEGVERLTTQTGDGKVYGGGGSAQLGLEYELDSMNFLAAGFQLNLGRYQGNGQQETLSPEPAPLHRISHTSAFEFVPFSTDANLEYTHIFSPRHEFTLLGQLSRFDLDNLVRQEQLNARDQLFYQQHNTNASLNHETTLQADYTHPFSPKTTLEVGAKTIIRRAESNAQYDIRFPLENRAAPEDNIFEYRQHVLAGYATLAFALGKKNHLKAGLRYERTRLNGDFSSTGTFLEETYQNMIPSVTLSRTVKENQTVKLSYTQRIQRPHIFLLNPYRDSRDPKSIFFGNPELEPELTHLYEAGYSTFFKTSSVTTSVYLRQVDNAIQPVTPAIEEGVAQNTYGNAGRLLSYGLNVAGSTKPVPAWNLSGSANVYFNQLQGEGYRNNGWQYNLTLSTGYDLGKGWSSQFSGGFNSARVTLQGHAYATGYHSLAVKKELFQKKGSVTLGLNNPFTAYINSGYALETAAFTQRNENLNYNRAVRLSFDYKFGQADAKKAPRKKKTIRNDDLKQGE</sequence>
<evidence type="ECO:0000256" key="5">
    <source>
        <dbReference type="ARBA" id="ARBA00023136"/>
    </source>
</evidence>
<evidence type="ECO:0000259" key="10">
    <source>
        <dbReference type="Pfam" id="PF07715"/>
    </source>
</evidence>
<keyword evidence="2 7" id="KW-0813">Transport</keyword>
<evidence type="ECO:0000256" key="8">
    <source>
        <dbReference type="SAM" id="MobiDB-lite"/>
    </source>
</evidence>
<keyword evidence="6 7" id="KW-0998">Cell outer membrane</keyword>
<evidence type="ECO:0000256" key="6">
    <source>
        <dbReference type="ARBA" id="ARBA00023237"/>
    </source>
</evidence>
<evidence type="ECO:0000256" key="3">
    <source>
        <dbReference type="ARBA" id="ARBA00022452"/>
    </source>
</evidence>
<dbReference type="AlphaFoldDB" id="A0A839GQN7"/>
<evidence type="ECO:0000259" key="11">
    <source>
        <dbReference type="Pfam" id="PF14905"/>
    </source>
</evidence>
<evidence type="ECO:0000256" key="7">
    <source>
        <dbReference type="PROSITE-ProRule" id="PRU01360"/>
    </source>
</evidence>
<dbReference type="PANTHER" id="PTHR40980:SF4">
    <property type="entry name" value="TONB-DEPENDENT RECEPTOR-LIKE BETA-BARREL DOMAIN-CONTAINING PROTEIN"/>
    <property type="match status" value="1"/>
</dbReference>
<dbReference type="EMBL" id="JACJIQ010000002">
    <property type="protein sequence ID" value="MBA9076151.1"/>
    <property type="molecule type" value="Genomic_DNA"/>
</dbReference>
<dbReference type="GO" id="GO:0009279">
    <property type="term" value="C:cell outer membrane"/>
    <property type="evidence" value="ECO:0007669"/>
    <property type="project" value="UniProtKB-SubCell"/>
</dbReference>
<comment type="subcellular location">
    <subcellularLocation>
        <location evidence="1 7">Cell outer membrane</location>
        <topology evidence="1 7">Multi-pass membrane protein</topology>
    </subcellularLocation>
</comment>
<proteinExistence type="inferred from homology"/>
<dbReference type="Pfam" id="PF13620">
    <property type="entry name" value="CarboxypepD_reg"/>
    <property type="match status" value="1"/>
</dbReference>
<evidence type="ECO:0000256" key="2">
    <source>
        <dbReference type="ARBA" id="ARBA00022448"/>
    </source>
</evidence>
<keyword evidence="12" id="KW-0675">Receptor</keyword>
<dbReference type="InterPro" id="IPR012910">
    <property type="entry name" value="Plug_dom"/>
</dbReference>
<dbReference type="Gene3D" id="2.60.40.1120">
    <property type="entry name" value="Carboxypeptidase-like, regulatory domain"/>
    <property type="match status" value="1"/>
</dbReference>
<evidence type="ECO:0000313" key="12">
    <source>
        <dbReference type="EMBL" id="MBA9076151.1"/>
    </source>
</evidence>
<comment type="similarity">
    <text evidence="7">Belongs to the TonB-dependent receptor family.</text>
</comment>
<name>A0A839GQN7_9BACT</name>
<dbReference type="InterPro" id="IPR036942">
    <property type="entry name" value="Beta-barrel_TonB_sf"/>
</dbReference>
<dbReference type="InterPro" id="IPR039426">
    <property type="entry name" value="TonB-dep_rcpt-like"/>
</dbReference>
<evidence type="ECO:0000256" key="9">
    <source>
        <dbReference type="SAM" id="SignalP"/>
    </source>
</evidence>
<evidence type="ECO:0000256" key="1">
    <source>
        <dbReference type="ARBA" id="ARBA00004571"/>
    </source>
</evidence>
<keyword evidence="9" id="KW-0732">Signal</keyword>
<feature type="region of interest" description="Disordered" evidence="8">
    <location>
        <begin position="795"/>
        <end position="814"/>
    </location>
</feature>
<dbReference type="RefSeq" id="WP_182511955.1">
    <property type="nucleotide sequence ID" value="NZ_JACJIQ010000002.1"/>
</dbReference>
<dbReference type="SUPFAM" id="SSF56935">
    <property type="entry name" value="Porins"/>
    <property type="match status" value="1"/>
</dbReference>
<dbReference type="Gene3D" id="2.40.170.20">
    <property type="entry name" value="TonB-dependent receptor, beta-barrel domain"/>
    <property type="match status" value="1"/>
</dbReference>
<dbReference type="SUPFAM" id="SSF49464">
    <property type="entry name" value="Carboxypeptidase regulatory domain-like"/>
    <property type="match status" value="1"/>
</dbReference>
<organism evidence="12 13">
    <name type="scientific">Rufibacter quisquiliarum</name>
    <dbReference type="NCBI Taxonomy" id="1549639"/>
    <lineage>
        <taxon>Bacteria</taxon>
        <taxon>Pseudomonadati</taxon>
        <taxon>Bacteroidota</taxon>
        <taxon>Cytophagia</taxon>
        <taxon>Cytophagales</taxon>
        <taxon>Hymenobacteraceae</taxon>
        <taxon>Rufibacter</taxon>
    </lineage>
</organism>
<dbReference type="Pfam" id="PF14905">
    <property type="entry name" value="OMP_b-brl_3"/>
    <property type="match status" value="1"/>
</dbReference>
<feature type="compositionally biased region" description="Basic and acidic residues" evidence="8">
    <location>
        <begin position="805"/>
        <end position="814"/>
    </location>
</feature>
<evidence type="ECO:0000256" key="4">
    <source>
        <dbReference type="ARBA" id="ARBA00022692"/>
    </source>
</evidence>
<dbReference type="PANTHER" id="PTHR40980">
    <property type="entry name" value="PLUG DOMAIN-CONTAINING PROTEIN"/>
    <property type="match status" value="1"/>
</dbReference>
<feature type="domain" description="Outer membrane protein beta-barrel" evidence="11">
    <location>
        <begin position="396"/>
        <end position="788"/>
    </location>
</feature>
<dbReference type="Pfam" id="PF07715">
    <property type="entry name" value="Plug"/>
    <property type="match status" value="1"/>
</dbReference>
<gene>
    <name evidence="12" type="ORF">FHS90_000853</name>
</gene>
<dbReference type="InterPro" id="IPR041700">
    <property type="entry name" value="OMP_b-brl_3"/>
</dbReference>
<feature type="domain" description="TonB-dependent receptor plug" evidence="10">
    <location>
        <begin position="152"/>
        <end position="241"/>
    </location>
</feature>
<keyword evidence="4 7" id="KW-0812">Transmembrane</keyword>
<dbReference type="InterPro" id="IPR008969">
    <property type="entry name" value="CarboxyPept-like_regulatory"/>
</dbReference>
<feature type="signal peptide" evidence="9">
    <location>
        <begin position="1"/>
        <end position="26"/>
    </location>
</feature>
<accession>A0A839GQN7</accession>
<feature type="chain" id="PRO_5032420439" evidence="9">
    <location>
        <begin position="27"/>
        <end position="814"/>
    </location>
</feature>
<evidence type="ECO:0000313" key="13">
    <source>
        <dbReference type="Proteomes" id="UP000563094"/>
    </source>
</evidence>
<dbReference type="InterPro" id="IPR037066">
    <property type="entry name" value="Plug_dom_sf"/>
</dbReference>
<keyword evidence="5 7" id="KW-0472">Membrane</keyword>
<dbReference type="PROSITE" id="PS52016">
    <property type="entry name" value="TONB_DEPENDENT_REC_3"/>
    <property type="match status" value="1"/>
</dbReference>
<comment type="caution">
    <text evidence="12">The sequence shown here is derived from an EMBL/GenBank/DDBJ whole genome shotgun (WGS) entry which is preliminary data.</text>
</comment>
<reference evidence="12 13" key="1">
    <citation type="submission" date="2020-08" db="EMBL/GenBank/DDBJ databases">
        <title>Genomic Encyclopedia of Type Strains, Phase IV (KMG-IV): sequencing the most valuable type-strain genomes for metagenomic binning, comparative biology and taxonomic classification.</title>
        <authorList>
            <person name="Goeker M."/>
        </authorList>
    </citation>
    <scope>NUCLEOTIDE SEQUENCE [LARGE SCALE GENOMIC DNA]</scope>
    <source>
        <strain evidence="12 13">DSM 29854</strain>
    </source>
</reference>
<dbReference type="Proteomes" id="UP000563094">
    <property type="component" value="Unassembled WGS sequence"/>
</dbReference>
<keyword evidence="13" id="KW-1185">Reference proteome</keyword>
<protein>
    <submittedName>
        <fullName evidence="12">Outer membrane receptor protein involved in Fe transport</fullName>
    </submittedName>
</protein>
<dbReference type="Gene3D" id="2.170.130.10">
    <property type="entry name" value="TonB-dependent receptor, plug domain"/>
    <property type="match status" value="1"/>
</dbReference>